<evidence type="ECO:0000313" key="3">
    <source>
        <dbReference type="EMBL" id="TRM60680.1"/>
    </source>
</evidence>
<organism evidence="3 4">
    <name type="scientific">Schizophyllum amplum</name>
    <dbReference type="NCBI Taxonomy" id="97359"/>
    <lineage>
        <taxon>Eukaryota</taxon>
        <taxon>Fungi</taxon>
        <taxon>Dikarya</taxon>
        <taxon>Basidiomycota</taxon>
        <taxon>Agaricomycotina</taxon>
        <taxon>Agaricomycetes</taxon>
        <taxon>Agaricomycetidae</taxon>
        <taxon>Agaricales</taxon>
        <taxon>Schizophyllaceae</taxon>
        <taxon>Schizophyllum</taxon>
    </lineage>
</organism>
<protein>
    <recommendedName>
        <fullName evidence="2">CxC2-like cysteine cluster KDZ transposase-associated domain-containing protein</fullName>
    </recommendedName>
</protein>
<dbReference type="EMBL" id="VDMD01000020">
    <property type="protein sequence ID" value="TRM60680.1"/>
    <property type="molecule type" value="Genomic_DNA"/>
</dbReference>
<feature type="region of interest" description="Disordered" evidence="1">
    <location>
        <begin position="824"/>
        <end position="854"/>
    </location>
</feature>
<keyword evidence="4" id="KW-1185">Reference proteome</keyword>
<dbReference type="PANTHER" id="PTHR33096">
    <property type="entry name" value="CXC2 DOMAIN-CONTAINING PROTEIN"/>
    <property type="match status" value="1"/>
</dbReference>
<dbReference type="OrthoDB" id="2682806at2759"/>
<accession>A0A550C797</accession>
<reference evidence="3 4" key="1">
    <citation type="journal article" date="2019" name="New Phytol.">
        <title>Comparative genomics reveals unique wood-decay strategies and fruiting body development in the Schizophyllaceae.</title>
        <authorList>
            <person name="Almasi E."/>
            <person name="Sahu N."/>
            <person name="Krizsan K."/>
            <person name="Balint B."/>
            <person name="Kovacs G.M."/>
            <person name="Kiss B."/>
            <person name="Cseklye J."/>
            <person name="Drula E."/>
            <person name="Henrissat B."/>
            <person name="Nagy I."/>
            <person name="Chovatia M."/>
            <person name="Adam C."/>
            <person name="LaButti K."/>
            <person name="Lipzen A."/>
            <person name="Riley R."/>
            <person name="Grigoriev I.V."/>
            <person name="Nagy L.G."/>
        </authorList>
    </citation>
    <scope>NUCLEOTIDE SEQUENCE [LARGE SCALE GENOMIC DNA]</scope>
    <source>
        <strain evidence="3 4">NL-1724</strain>
    </source>
</reference>
<sequence>MLEPGDAIPGARIVGASGAPWKRRYYLSSDEPLRDFTRFTDEFVEEMMRINGRGDIAGLPCPTCPEGHPDHPPTFRCTSCCGLSLYCQACMVELHMKRPFCQVEEWREDPGFGCGSFHRVSLRSLGVTIQLGHPDGQPCAHATLASKDFVVMDIGGIHHSAVYYCGCAGAAAPRQQLFRHRLFPATVNSPRTACTFALLDHFVLLTSHGKVTMYDYYNALERMTDSIGISGVKDRYKAFARSSREWRVLTNLKRGGRGNDNERKPSDVRPGELAVVCPACPRPGENLPPDWASVPRDKEYLYYMPIALDACFRLKRRAVSSAAKDPRLIDGGGYIVEQKPFDAYIKTAARQDDTTSSCSGLSAIEHANTKYAKGYAETGKGIGVCARHEFVQPNGVVPLQAGERYANMDYVLASILKGRSPLLKVILSYDIACQFSKNLVERIKLLPPLLRFEPIARTMRFVIPKLHIHGHKLWCQLFFSFLYLFGGARTDGEGVERPWAHLGPLGTSLRQMGPGSAADTLEDHLGHWNWLKLVGLGRYLLRKLLEALKEEAIQRAELAEFSREQASHVAEWKDMVLAFECDNSKPNPFEMPHCGISEEDVQLDLAQEAARAAETNTESLHEMTPGDFVVLTLETEEQQRSLAYDVATKEYNTPKQKTELFRLRAKISRAINKMHDAQKVYCPTAAARLEVWAADPANIDTPVERRPLFPPSSLSQEERAVLPCDVAAIEIRLRDAQCRVGLNAVRTHLLAKARELRFKNSNIRHQGSTTRARNILKGIDDKVRASADKYVIARDALVRLANSEASDVRWRKLDVHKDLRCMEEREDTRRQGAAQEDEAAAASTSHLQRMRDATGEGRRTVSWIWYGSETVSSDAEGTELYEDGGLHLAGVRVEWCKAYARLRRWQEQILLLREEMRRTLVSLDYRAQVWKTRGTSEKRDGPLGEGSRAYAARQYRVYTLLTAHFRALWIKAPSTANVNVEEAARLQAELDADEAATVVECNDEDAAALDEGDEDDSDEDDE</sequence>
<dbReference type="Proteomes" id="UP000320762">
    <property type="component" value="Unassembled WGS sequence"/>
</dbReference>
<dbReference type="Pfam" id="PF18758">
    <property type="entry name" value="KDZ"/>
    <property type="match status" value="1"/>
</dbReference>
<evidence type="ECO:0000259" key="2">
    <source>
        <dbReference type="Pfam" id="PF18803"/>
    </source>
</evidence>
<comment type="caution">
    <text evidence="3">The sequence shown here is derived from an EMBL/GenBank/DDBJ whole genome shotgun (WGS) entry which is preliminary data.</text>
</comment>
<dbReference type="InterPro" id="IPR040521">
    <property type="entry name" value="KDZ"/>
</dbReference>
<dbReference type="InterPro" id="IPR041457">
    <property type="entry name" value="CxC2_KDZ-assoc"/>
</dbReference>
<proteinExistence type="predicted"/>
<evidence type="ECO:0000256" key="1">
    <source>
        <dbReference type="SAM" id="MobiDB-lite"/>
    </source>
</evidence>
<evidence type="ECO:0000313" key="4">
    <source>
        <dbReference type="Proteomes" id="UP000320762"/>
    </source>
</evidence>
<name>A0A550C797_9AGAR</name>
<dbReference type="Pfam" id="PF18803">
    <property type="entry name" value="CxC2"/>
    <property type="match status" value="1"/>
</dbReference>
<dbReference type="PANTHER" id="PTHR33096:SF1">
    <property type="entry name" value="CXC1-LIKE CYSTEINE CLUSTER ASSOCIATED WITH KDZ TRANSPOSASES DOMAIN-CONTAINING PROTEIN"/>
    <property type="match status" value="1"/>
</dbReference>
<feature type="region of interest" description="Disordered" evidence="1">
    <location>
        <begin position="1002"/>
        <end position="1022"/>
    </location>
</feature>
<dbReference type="AlphaFoldDB" id="A0A550C797"/>
<gene>
    <name evidence="3" type="ORF">BD626DRAFT_549440</name>
</gene>
<feature type="domain" description="CxC2-like cysteine cluster KDZ transposase-associated" evidence="2">
    <location>
        <begin position="122"/>
        <end position="228"/>
    </location>
</feature>
<dbReference type="STRING" id="97359.A0A550C797"/>